<sequence>MSSNKPHHDAEPDEILKEAGSNTWKFKPRGFNIIWGSDKRYWNVPEKGIVQPAELLKVCWLEVTGTTKESLPKGKYEIKFNLQVKPGAFGLSDSPIFMMAKVGKRGRYKWRKIKLPQTSDSSSATTDPFQIEVDEAREDNKLYFGLYEVWNGKWKGGLLIHGATVEQVLTS</sequence>
<evidence type="ECO:0000313" key="2">
    <source>
        <dbReference type="Proteomes" id="UP001141253"/>
    </source>
</evidence>
<keyword evidence="2" id="KW-1185">Reference proteome</keyword>
<gene>
    <name evidence="1" type="ORF">OIU77_000200</name>
</gene>
<reference evidence="1" key="1">
    <citation type="submission" date="2022-10" db="EMBL/GenBank/DDBJ databases">
        <authorList>
            <person name="Hyden B.L."/>
            <person name="Feng K."/>
            <person name="Yates T."/>
            <person name="Jawdy S."/>
            <person name="Smart L.B."/>
            <person name="Muchero W."/>
        </authorList>
    </citation>
    <scope>NUCLEOTIDE SEQUENCE</scope>
    <source>
        <tissue evidence="1">Shoot tip</tissue>
    </source>
</reference>
<accession>A0ABQ9B5A3</accession>
<organism evidence="1 2">
    <name type="scientific">Salix suchowensis</name>
    <dbReference type="NCBI Taxonomy" id="1278906"/>
    <lineage>
        <taxon>Eukaryota</taxon>
        <taxon>Viridiplantae</taxon>
        <taxon>Streptophyta</taxon>
        <taxon>Embryophyta</taxon>
        <taxon>Tracheophyta</taxon>
        <taxon>Spermatophyta</taxon>
        <taxon>Magnoliopsida</taxon>
        <taxon>eudicotyledons</taxon>
        <taxon>Gunneridae</taxon>
        <taxon>Pentapetalae</taxon>
        <taxon>rosids</taxon>
        <taxon>fabids</taxon>
        <taxon>Malpighiales</taxon>
        <taxon>Salicaceae</taxon>
        <taxon>Saliceae</taxon>
        <taxon>Salix</taxon>
    </lineage>
</organism>
<protein>
    <recommendedName>
        <fullName evidence="3">Phloem protein 2</fullName>
    </recommendedName>
</protein>
<dbReference type="PANTHER" id="PTHR32278:SF2">
    <property type="entry name" value="PROTEIN PHLOEM PROTEIN 2-LIKE A9"/>
    <property type="match status" value="1"/>
</dbReference>
<evidence type="ECO:0000313" key="1">
    <source>
        <dbReference type="EMBL" id="KAJ6375174.1"/>
    </source>
</evidence>
<name>A0ABQ9B5A3_9ROSI</name>
<proteinExistence type="predicted"/>
<dbReference type="Pfam" id="PF14299">
    <property type="entry name" value="PP2"/>
    <property type="match status" value="1"/>
</dbReference>
<comment type="caution">
    <text evidence="1">The sequence shown here is derived from an EMBL/GenBank/DDBJ whole genome shotgun (WGS) entry which is preliminary data.</text>
</comment>
<dbReference type="Proteomes" id="UP001141253">
    <property type="component" value="Chromosome 12"/>
</dbReference>
<dbReference type="EMBL" id="JAPFFI010000010">
    <property type="protein sequence ID" value="KAJ6375174.1"/>
    <property type="molecule type" value="Genomic_DNA"/>
</dbReference>
<dbReference type="InterPro" id="IPR025886">
    <property type="entry name" value="PP2-like"/>
</dbReference>
<evidence type="ECO:0008006" key="3">
    <source>
        <dbReference type="Google" id="ProtNLM"/>
    </source>
</evidence>
<dbReference type="PANTHER" id="PTHR32278">
    <property type="entry name" value="F-BOX DOMAIN-CONTAINING PROTEIN"/>
    <property type="match status" value="1"/>
</dbReference>
<reference evidence="1" key="2">
    <citation type="journal article" date="2023" name="Int. J. Mol. Sci.">
        <title>De Novo Assembly and Annotation of 11 Diverse Shrub Willow (Salix) Genomes Reveals Novel Gene Organization in Sex-Linked Regions.</title>
        <authorList>
            <person name="Hyden B."/>
            <person name="Feng K."/>
            <person name="Yates T.B."/>
            <person name="Jawdy S."/>
            <person name="Cereghino C."/>
            <person name="Smart L.B."/>
            <person name="Muchero W."/>
        </authorList>
    </citation>
    <scope>NUCLEOTIDE SEQUENCE</scope>
    <source>
        <tissue evidence="1">Shoot tip</tissue>
    </source>
</reference>